<sequence length="210" mass="22462">MSPSILASCPSDDERLREKFSRKHPEDSSPVPTKRIKTHHRNAEPAGAPSAAPSRVPGHHSAPLPAKDLPADAERTTGSDDDDDHDQLEGRLMKTGPLVVSPPRSTPDLVSDDDSDIDTGCLPASTRLRRMIFDGSDRIVVCPGVFDGFSARVAMSVGFEGLYMTGAGTTASRLGQPDLAIAQLHDMKEQADMICNLDPINGPPVIADMD</sequence>
<dbReference type="STRING" id="236234.A0A1J9RAJ1"/>
<organism evidence="2 3">
    <name type="scientific">Diplodia corticola</name>
    <dbReference type="NCBI Taxonomy" id="236234"/>
    <lineage>
        <taxon>Eukaryota</taxon>
        <taxon>Fungi</taxon>
        <taxon>Dikarya</taxon>
        <taxon>Ascomycota</taxon>
        <taxon>Pezizomycotina</taxon>
        <taxon>Dothideomycetes</taxon>
        <taxon>Dothideomycetes incertae sedis</taxon>
        <taxon>Botryosphaeriales</taxon>
        <taxon>Botryosphaeriaceae</taxon>
        <taxon>Diplodia</taxon>
    </lineage>
</organism>
<keyword evidence="3" id="KW-1185">Reference proteome</keyword>
<gene>
    <name evidence="2" type="ORF">BKCO1_8100041</name>
</gene>
<feature type="region of interest" description="Disordered" evidence="1">
    <location>
        <begin position="1"/>
        <end position="113"/>
    </location>
</feature>
<dbReference type="InterPro" id="IPR040442">
    <property type="entry name" value="Pyrv_kinase-like_dom_sf"/>
</dbReference>
<evidence type="ECO:0000256" key="1">
    <source>
        <dbReference type="SAM" id="MobiDB-lite"/>
    </source>
</evidence>
<feature type="non-terminal residue" evidence="2">
    <location>
        <position position="210"/>
    </location>
</feature>
<dbReference type="SUPFAM" id="SSF51621">
    <property type="entry name" value="Phosphoenolpyruvate/pyruvate domain"/>
    <property type="match status" value="1"/>
</dbReference>
<evidence type="ECO:0000313" key="3">
    <source>
        <dbReference type="Proteomes" id="UP000183809"/>
    </source>
</evidence>
<proteinExistence type="predicted"/>
<dbReference type="GO" id="GO:0003824">
    <property type="term" value="F:catalytic activity"/>
    <property type="evidence" value="ECO:0007669"/>
    <property type="project" value="InterPro"/>
</dbReference>
<reference evidence="2 3" key="1">
    <citation type="submission" date="2016-10" db="EMBL/GenBank/DDBJ databases">
        <title>Proteomics and genomics reveal pathogen-plant mechanisms compatible with a hemibiotrophic lifestyle of Diplodia corticola.</title>
        <authorList>
            <person name="Fernandes I."/>
            <person name="De Jonge R."/>
            <person name="Van De Peer Y."/>
            <person name="Devreese B."/>
            <person name="Alves A."/>
            <person name="Esteves A.C."/>
        </authorList>
    </citation>
    <scope>NUCLEOTIDE SEQUENCE [LARGE SCALE GENOMIC DNA]</scope>
    <source>
        <strain evidence="2 3">CBS 112549</strain>
    </source>
</reference>
<evidence type="ECO:0000313" key="2">
    <source>
        <dbReference type="EMBL" id="OJD29435.1"/>
    </source>
</evidence>
<dbReference type="PANTHER" id="PTHR42905">
    <property type="entry name" value="PHOSPHOENOLPYRUVATE CARBOXYLASE"/>
    <property type="match status" value="1"/>
</dbReference>
<dbReference type="RefSeq" id="XP_020125695.1">
    <property type="nucleotide sequence ID" value="XM_020279479.1"/>
</dbReference>
<feature type="compositionally biased region" description="Basic and acidic residues" evidence="1">
    <location>
        <begin position="69"/>
        <end position="78"/>
    </location>
</feature>
<feature type="compositionally biased region" description="Low complexity" evidence="1">
    <location>
        <begin position="44"/>
        <end position="54"/>
    </location>
</feature>
<dbReference type="OrthoDB" id="1923844at2759"/>
<name>A0A1J9RAJ1_9PEZI</name>
<protein>
    <submittedName>
        <fullName evidence="2">Carboxyphosphonoenolpyruvate phosphonomutase</fullName>
    </submittedName>
</protein>
<dbReference type="AlphaFoldDB" id="A0A1J9RAJ1"/>
<keyword evidence="2" id="KW-0670">Pyruvate</keyword>
<dbReference type="InterPro" id="IPR015813">
    <property type="entry name" value="Pyrv/PenolPyrv_kinase-like_dom"/>
</dbReference>
<dbReference type="GeneID" id="31019742"/>
<feature type="compositionally biased region" description="Basic and acidic residues" evidence="1">
    <location>
        <begin position="12"/>
        <end position="27"/>
    </location>
</feature>
<dbReference type="Proteomes" id="UP000183809">
    <property type="component" value="Unassembled WGS sequence"/>
</dbReference>
<accession>A0A1J9RAJ1</accession>
<dbReference type="PANTHER" id="PTHR42905:SF2">
    <property type="entry name" value="PHOSPHOENOLPYRUVATE CARBOXYLASE FAMILY PROTEIN"/>
    <property type="match status" value="1"/>
</dbReference>
<dbReference type="EMBL" id="MNUE01000081">
    <property type="protein sequence ID" value="OJD29435.1"/>
    <property type="molecule type" value="Genomic_DNA"/>
</dbReference>
<comment type="caution">
    <text evidence="2">The sequence shown here is derived from an EMBL/GenBank/DDBJ whole genome shotgun (WGS) entry which is preliminary data.</text>
</comment>
<dbReference type="Gene3D" id="3.20.20.60">
    <property type="entry name" value="Phosphoenolpyruvate-binding domains"/>
    <property type="match status" value="1"/>
</dbReference>